<evidence type="ECO:0000313" key="1">
    <source>
        <dbReference type="EMBL" id="CAE28816.1"/>
    </source>
</evidence>
<sequence length="147" mass="16864">MHNRLRSTPRRRCQVNREELIGQVGTNDRVLSTAPRIRARCGIIVNRESHYAMASSRQGDLFAPDPQAELFDEDRPTPVYGADPDKVRAELLQILAEARAASTLPWEPRKLSYYRTVFPQMANWLPDDEADRLRFEFAAELVRLQAA</sequence>
<dbReference type="HOGENOM" id="CLU_1766578_0_0_5"/>
<dbReference type="EMBL" id="BX572603">
    <property type="protein sequence ID" value="CAE28816.1"/>
    <property type="molecule type" value="Genomic_DNA"/>
</dbReference>
<dbReference type="eggNOG" id="ENOG5033KS5">
    <property type="taxonomic scope" value="Bacteria"/>
</dbReference>
<protein>
    <submittedName>
        <fullName evidence="1">Uncharacterized protein</fullName>
    </submittedName>
</protein>
<organism evidence="1">
    <name type="scientific">Rhodopseudomonas palustris (strain ATCC BAA-98 / CGA009)</name>
    <dbReference type="NCBI Taxonomy" id="258594"/>
    <lineage>
        <taxon>Bacteria</taxon>
        <taxon>Pseudomonadati</taxon>
        <taxon>Pseudomonadota</taxon>
        <taxon>Alphaproteobacteria</taxon>
        <taxon>Hyphomicrobiales</taxon>
        <taxon>Nitrobacteraceae</taxon>
        <taxon>Rhodopseudomonas</taxon>
    </lineage>
</organism>
<proteinExistence type="predicted"/>
<name>Q6N4G2_RHOPA</name>
<reference evidence="1" key="1">
    <citation type="journal article" date="2004" name="Nat. Biotechnol.">
        <title>Complete genome sequence of the metabolically versatile photosynthetic bacterium Rhodopseudomonas palustris.</title>
        <authorList>
            <person name="Larimer F.W."/>
            <person name="Chain P."/>
            <person name="Hauser L."/>
            <person name="Lamerdin J."/>
            <person name="Malfatti S."/>
            <person name="Do L."/>
            <person name="Land M.L."/>
            <person name="Pelletier D.A."/>
            <person name="Beatty J.T."/>
            <person name="Lang A.S."/>
            <person name="Tabita F.R."/>
            <person name="Gibson J.L."/>
            <person name="Hanson T.E."/>
            <person name="Bobst C."/>
            <person name="Torres J.L."/>
            <person name="Peres C."/>
            <person name="Harrison F.H."/>
            <person name="Gibson J."/>
            <person name="Harwood C.S."/>
        </authorList>
    </citation>
    <scope>NUCLEOTIDE SEQUENCE [LARGE SCALE GENOMIC DNA]</scope>
    <source>
        <strain evidence="1">CGA009</strain>
    </source>
</reference>
<gene>
    <name evidence="1" type="ordered locus">RPA3375</name>
</gene>
<dbReference type="AlphaFoldDB" id="Q6N4G2"/>
<accession>Q6N4G2</accession>